<dbReference type="EMBL" id="JAKUCV010003857">
    <property type="protein sequence ID" value="KAJ4837348.1"/>
    <property type="molecule type" value="Genomic_DNA"/>
</dbReference>
<dbReference type="OrthoDB" id="591587at2759"/>
<evidence type="ECO:0000313" key="3">
    <source>
        <dbReference type="EMBL" id="KAJ4837348.1"/>
    </source>
</evidence>
<dbReference type="PANTHER" id="PTHR31170:SF17">
    <property type="match status" value="1"/>
</dbReference>
<name>A0A9Q0FT36_9ROSI</name>
<protein>
    <submittedName>
        <fullName evidence="3">Uncharacterized protein</fullName>
    </submittedName>
</protein>
<comment type="caution">
    <text evidence="3">The sequence shown here is derived from an EMBL/GenBank/DDBJ whole genome shotgun (WGS) entry which is preliminary data.</text>
</comment>
<dbReference type="Proteomes" id="UP001141552">
    <property type="component" value="Unassembled WGS sequence"/>
</dbReference>
<dbReference type="PANTHER" id="PTHR31170">
    <property type="entry name" value="BNAC04G53230D PROTEIN"/>
    <property type="match status" value="1"/>
</dbReference>
<feature type="region of interest" description="Disordered" evidence="1">
    <location>
        <begin position="462"/>
        <end position="486"/>
    </location>
</feature>
<feature type="transmembrane region" description="Helical" evidence="2">
    <location>
        <begin position="1322"/>
        <end position="1346"/>
    </location>
</feature>
<dbReference type="Pfam" id="PF03140">
    <property type="entry name" value="DUF247"/>
    <property type="match status" value="5"/>
</dbReference>
<accession>A0A9Q0FT36</accession>
<feature type="non-terminal residue" evidence="3">
    <location>
        <position position="1"/>
    </location>
</feature>
<reference evidence="3" key="2">
    <citation type="journal article" date="2023" name="Plants (Basel)">
        <title>Annotation of the Turnera subulata (Passifloraceae) Draft Genome Reveals the S-Locus Evolved after the Divergence of Turneroideae from Passifloroideae in a Stepwise Manner.</title>
        <authorList>
            <person name="Henning P.M."/>
            <person name="Roalson E.H."/>
            <person name="Mir W."/>
            <person name="McCubbin A.G."/>
            <person name="Shore J.S."/>
        </authorList>
    </citation>
    <scope>NUCLEOTIDE SEQUENCE</scope>
    <source>
        <strain evidence="3">F60SS</strain>
    </source>
</reference>
<keyword evidence="4" id="KW-1185">Reference proteome</keyword>
<evidence type="ECO:0000256" key="1">
    <source>
        <dbReference type="SAM" id="MobiDB-lite"/>
    </source>
</evidence>
<keyword evidence="2" id="KW-1133">Transmembrane helix</keyword>
<reference evidence="3" key="1">
    <citation type="submission" date="2022-02" db="EMBL/GenBank/DDBJ databases">
        <authorList>
            <person name="Henning P.M."/>
            <person name="McCubbin A.G."/>
            <person name="Shore J.S."/>
        </authorList>
    </citation>
    <scope>NUCLEOTIDE SEQUENCE</scope>
    <source>
        <strain evidence="3">F60SS</strain>
        <tissue evidence="3">Leaves</tissue>
    </source>
</reference>
<proteinExistence type="predicted"/>
<keyword evidence="2" id="KW-0812">Transmembrane</keyword>
<dbReference type="InterPro" id="IPR004158">
    <property type="entry name" value="DUF247_pln"/>
</dbReference>
<evidence type="ECO:0000313" key="4">
    <source>
        <dbReference type="Proteomes" id="UP001141552"/>
    </source>
</evidence>
<keyword evidence="2" id="KW-0472">Membrane</keyword>
<gene>
    <name evidence="3" type="ORF">Tsubulata_008326</name>
</gene>
<sequence length="1349" mass="156300">MSSQDSFDVKKLASMRNELRILNPLSQRRCIYKVPNRLRKLDEAAYTPQWRSIRGDTCLSFYTAAELAWSLTEFVAEKETELRKCYMETIKFNREDFVKMVKPWLINDVRRDMCLLENQLPFFILADLLELYKKHCYMGEDISMTGLAYGFFNYEWRRWMSHSYSRFMNFQGSGTSHFIVFLKCGQQPLHNTYAKVMGKITIPSVTELHQEGQCHCDGNQRFVNDYITLMNWLVKAPKDVEILAEHGIIVNLLWSNEAAATLIHNLGKESAFSPTFFCFSALVDDLNKYYKKALGTTAISVAGAGILPILTIIQTVCSVVSIGPLHHGQEELKAMEEHKWTCLDDFLRGRALAWSLIEFVAERGTELRKFYTKTIKLNRGFCENGVHGYMREDITMPEPAYEFLNYEWPRSKPYGCMNFQGSGIGHFIEFLRCCQQPLDTTNAIVVRKMTIPSPTELQQAGVKFKPRPSTGIAETSEDHTKMSDQDSLDVKKLADSMRNELQSLHPLSQERCIYRVPNRLRKLDEAAYMPLVVSIGPLHHGQEELKAMEEHKRRYLDDFLRAGNISMEILIEFVAERETELRKCYMETIKLNREDFVKMVVLDATFIIVLLRNHHFIYSPESLSHEEEYVMTSAKRATQERAPQGRGMDFNDHIFDKPWLINDVRRDMCLLENQLPFSILADLLELYKKHCHMGEENFMPGLACEFFNYEWPRWMPYSYGRFMNFHVSSIAHFVNFLRCCQKPLDTTYAKVMGKITIPSVTELHQAGVKFKLSQSTGVFDIKFRGGILEIPRLTIKESKEVMLRNILAFEQCHCHGNQRFVNDYITLMNWLVKAPKDMEILAEHEIIVNLLWSNEAAATLIHNLGKESAFSPTFFCFSALFHKIAGTSEDHTKMSDQDSLDVKKLADSMRNELQSLHPLSPQRCIYRVPDRLRKIDEAAYTPRVVSIGPLHHGQEELKAMEEHKWRYLDDFLRVRDISMESLIEFVAERVTELRKYYMETIKLNREDFVKMVVLDATFIIVLLRNHHFIYSSESLSPKSRMVASAQRATQRNMIASGIRAQEKGKELNDHIFDKPWLISDVRRDMCLLENQLPFFILADLLEVYKMHGNMRENITMMGLAYEFFNYEWPRWMSYGCMNFQDSGIGHFIDFLRCCQQPPDTTNAIVMRKITIPSVTELHQAGVKFKLSLSTGVFNIKFRGGIQEIPRLTIKESKQVLFRNILAFEQCHCIGNQRFVNDYITLMNWLIKAPKDVEILAEHGIIVNLLWSNEAAATLIHNLGKESAFSPTIFCFSALVDLLNEYCKRPWHKWKATLKQVYFNSPWAAFSVAGAVILLILTIIQTVCSVIQIA</sequence>
<feature type="compositionally biased region" description="Basic and acidic residues" evidence="1">
    <location>
        <begin position="476"/>
        <end position="486"/>
    </location>
</feature>
<organism evidence="3 4">
    <name type="scientific">Turnera subulata</name>
    <dbReference type="NCBI Taxonomy" id="218843"/>
    <lineage>
        <taxon>Eukaryota</taxon>
        <taxon>Viridiplantae</taxon>
        <taxon>Streptophyta</taxon>
        <taxon>Embryophyta</taxon>
        <taxon>Tracheophyta</taxon>
        <taxon>Spermatophyta</taxon>
        <taxon>Magnoliopsida</taxon>
        <taxon>eudicotyledons</taxon>
        <taxon>Gunneridae</taxon>
        <taxon>Pentapetalae</taxon>
        <taxon>rosids</taxon>
        <taxon>fabids</taxon>
        <taxon>Malpighiales</taxon>
        <taxon>Passifloraceae</taxon>
        <taxon>Turnera</taxon>
    </lineage>
</organism>
<evidence type="ECO:0000256" key="2">
    <source>
        <dbReference type="SAM" id="Phobius"/>
    </source>
</evidence>